<dbReference type="OrthoDB" id="1046747at2"/>
<dbReference type="Proteomes" id="UP000238314">
    <property type="component" value="Unassembled WGS sequence"/>
</dbReference>
<dbReference type="RefSeq" id="WP_076450375.1">
    <property type="nucleotide sequence ID" value="NZ_FTOJ01000002.1"/>
</dbReference>
<dbReference type="STRING" id="551459.SAMN05421796_102130"/>
<proteinExistence type="predicted"/>
<accession>A0A1N7L9S5</accession>
<dbReference type="Proteomes" id="UP000186246">
    <property type="component" value="Unassembled WGS sequence"/>
</dbReference>
<evidence type="ECO:0000313" key="1">
    <source>
        <dbReference type="EMBL" id="PQA97455.1"/>
    </source>
</evidence>
<name>A0A1N7L9S5_9FLAO</name>
<organism evidence="2 3">
    <name type="scientific">Chryseobacterium piscicola</name>
    <dbReference type="NCBI Taxonomy" id="551459"/>
    <lineage>
        <taxon>Bacteria</taxon>
        <taxon>Pseudomonadati</taxon>
        <taxon>Bacteroidota</taxon>
        <taxon>Flavobacteriia</taxon>
        <taxon>Flavobacteriales</taxon>
        <taxon>Weeksellaceae</taxon>
        <taxon>Chryseobacterium group</taxon>
        <taxon>Chryseobacterium</taxon>
    </lineage>
</organism>
<reference evidence="3" key="2">
    <citation type="submission" date="2017-01" db="EMBL/GenBank/DDBJ databases">
        <authorList>
            <person name="Varghese N."/>
            <person name="Submissions S."/>
        </authorList>
    </citation>
    <scope>NUCLEOTIDE SEQUENCE [LARGE SCALE GENOMIC DNA]</scope>
    <source>
        <strain evidence="3">DSM 21068</strain>
    </source>
</reference>
<evidence type="ECO:0000313" key="3">
    <source>
        <dbReference type="Proteomes" id="UP000186246"/>
    </source>
</evidence>
<evidence type="ECO:0000313" key="2">
    <source>
        <dbReference type="EMBL" id="SIS70460.1"/>
    </source>
</evidence>
<dbReference type="EMBL" id="FTOJ01000002">
    <property type="protein sequence ID" value="SIS70460.1"/>
    <property type="molecule type" value="Genomic_DNA"/>
</dbReference>
<dbReference type="EMBL" id="MUGO01000002">
    <property type="protein sequence ID" value="PQA97455.1"/>
    <property type="molecule type" value="Genomic_DNA"/>
</dbReference>
<reference evidence="1 4" key="1">
    <citation type="submission" date="2016-11" db="EMBL/GenBank/DDBJ databases">
        <title>Whole genomes of Flavobacteriaceae.</title>
        <authorList>
            <person name="Stine C."/>
            <person name="Li C."/>
            <person name="Tadesse D."/>
        </authorList>
    </citation>
    <scope>NUCLEOTIDE SEQUENCE [LARGE SCALE GENOMIC DNA]</scope>
    <source>
        <strain evidence="1 4">DSM 21068</strain>
    </source>
</reference>
<sequence>MKFYLLLFSICVASLNCQQKNDNAKKKFTGWTSHNVNGKVKEITIKSYKTDSLHNTKTLEGLYHNFQFTTTGDELEYNIYDKNNDLKFKSVPTYKNGKISGSIVNHIEEKISETWVIKKYLLGFYGGEVECYIDKKLVKKAVNTVNEKGHQKRLKLFSNGKLIFEKSFDYDKNENMTGSTENSYANDTVYSIKYSFIYNEFDKNKNWTKRTDVVNGKYLTTERVLDYY</sequence>
<protein>
    <submittedName>
        <fullName evidence="2">Uncharacterized protein</fullName>
    </submittedName>
</protein>
<evidence type="ECO:0000313" key="4">
    <source>
        <dbReference type="Proteomes" id="UP000238314"/>
    </source>
</evidence>
<reference evidence="2" key="3">
    <citation type="submission" date="2017-01" db="EMBL/GenBank/DDBJ databases">
        <authorList>
            <person name="Mah S.A."/>
            <person name="Swanson W.J."/>
            <person name="Moy G.W."/>
            <person name="Vacquier V.D."/>
        </authorList>
    </citation>
    <scope>NUCLEOTIDE SEQUENCE [LARGE SCALE GENOMIC DNA]</scope>
    <source>
        <strain evidence="2">DSM 21068</strain>
    </source>
</reference>
<dbReference type="AlphaFoldDB" id="A0A1N7L9S5"/>
<keyword evidence="4" id="KW-1185">Reference proteome</keyword>
<gene>
    <name evidence="1" type="ORF">B0A70_01975</name>
    <name evidence="2" type="ORF">SAMN05421796_102130</name>
</gene>